<dbReference type="SUPFAM" id="SSF54171">
    <property type="entry name" value="DNA-binding domain"/>
    <property type="match status" value="2"/>
</dbReference>
<sequence>MKNNNNKSSSSYDSSLSPSSSSSSHQNWLSFSLSNNNFNSSSNPNLATSTSDHHHHHHHHPHPHPSHLSLFQAFSTTPVHRQDESPGVSSGDATAVLSMYPGGPKLENFLGGKATTTTTGQMQQGQSLGGVVFSSNVEPPHHPPTAAEIYDSELKSIAASFLGNYSGGHSSEVSSGQKQQHNPLTVTEVSPTPKKNVESFGQRTSIYRGVTRHRWTGRYEAHLWDNSCRREGQSRKGRQVYLGGYDKEDKAARAYDLAALKYWGPTTTTNFPISNYELELEEMKHMTRQEFVASLRRKSSGFSRGASMYRGVTRHHQHGRWQARIGRVAGNKDLYLGTFSTQEEAAEAYDIAAIKFRGLNAVTNFDISRYDVKSIASCNLPVGGLNPKPSPATPASDKQVDISPSDPPSLTTPSLTSNVATPVHGHEGTFFHTGVPIKQDPAAHYWSNVFGFPPNLKTETRQIATFGSDLHNTSPGFAIMQDGGNNFGGGFVDSEGYNNHSAASSPVSAIPLPSTVDNGNEGYGGNVNWISNNTSNSYQPSKSNLSVLQTPVFGLE</sequence>
<feature type="region of interest" description="Disordered" evidence="9">
    <location>
        <begin position="168"/>
        <end position="197"/>
    </location>
</feature>
<proteinExistence type="predicted"/>
<organism evidence="11 12">
    <name type="scientific">Raphanus sativus</name>
    <name type="common">Radish</name>
    <name type="synonym">Raphanus raphanistrum var. sativus</name>
    <dbReference type="NCBI Taxonomy" id="3726"/>
    <lineage>
        <taxon>Eukaryota</taxon>
        <taxon>Viridiplantae</taxon>
        <taxon>Streptophyta</taxon>
        <taxon>Embryophyta</taxon>
        <taxon>Tracheophyta</taxon>
        <taxon>Spermatophyta</taxon>
        <taxon>Magnoliopsida</taxon>
        <taxon>eudicotyledons</taxon>
        <taxon>Gunneridae</taxon>
        <taxon>Pentapetalae</taxon>
        <taxon>rosids</taxon>
        <taxon>malvids</taxon>
        <taxon>Brassicales</taxon>
        <taxon>Brassicaceae</taxon>
        <taxon>Brassiceae</taxon>
        <taxon>Raphanus</taxon>
    </lineage>
</organism>
<evidence type="ECO:0000259" key="10">
    <source>
        <dbReference type="PROSITE" id="PS51032"/>
    </source>
</evidence>
<evidence type="ECO:0000313" key="12">
    <source>
        <dbReference type="RefSeq" id="XP_018470271.2"/>
    </source>
</evidence>
<dbReference type="PROSITE" id="PS51032">
    <property type="entry name" value="AP2_ERF"/>
    <property type="match status" value="2"/>
</dbReference>
<feature type="compositionally biased region" description="Basic residues" evidence="9">
    <location>
        <begin position="53"/>
        <end position="65"/>
    </location>
</feature>
<keyword evidence="2" id="KW-0217">Developmental protein</keyword>
<dbReference type="KEGG" id="rsz:108841979"/>
<dbReference type="CDD" id="cd00018">
    <property type="entry name" value="AP2"/>
    <property type="match status" value="2"/>
</dbReference>
<dbReference type="GO" id="GO:0005634">
    <property type="term" value="C:nucleus"/>
    <property type="evidence" value="ECO:0007669"/>
    <property type="project" value="UniProtKB-SubCell"/>
</dbReference>
<evidence type="ECO:0000256" key="5">
    <source>
        <dbReference type="ARBA" id="ARBA00023125"/>
    </source>
</evidence>
<feature type="region of interest" description="Disordered" evidence="9">
    <location>
        <begin position="386"/>
        <end position="416"/>
    </location>
</feature>
<dbReference type="InterPro" id="IPR001471">
    <property type="entry name" value="AP2/ERF_dom"/>
</dbReference>
<dbReference type="Pfam" id="PF00847">
    <property type="entry name" value="AP2"/>
    <property type="match status" value="2"/>
</dbReference>
<dbReference type="Gene3D" id="3.30.730.10">
    <property type="entry name" value="AP2/ERF domain"/>
    <property type="match status" value="2"/>
</dbReference>
<dbReference type="Proteomes" id="UP000504610">
    <property type="component" value="Chromosome 2"/>
</dbReference>
<keyword evidence="4" id="KW-0805">Transcription regulation</keyword>
<keyword evidence="3" id="KW-0677">Repeat</keyword>
<reference evidence="12" key="2">
    <citation type="submission" date="2025-08" db="UniProtKB">
        <authorList>
            <consortium name="RefSeq"/>
        </authorList>
    </citation>
    <scope>IDENTIFICATION</scope>
    <source>
        <tissue evidence="12">Leaf</tissue>
    </source>
</reference>
<keyword evidence="5" id="KW-0238">DNA-binding</keyword>
<evidence type="ECO:0000256" key="8">
    <source>
        <dbReference type="ARBA" id="ARBA00053174"/>
    </source>
</evidence>
<dbReference type="InterPro" id="IPR016177">
    <property type="entry name" value="DNA-bd_dom_sf"/>
</dbReference>
<evidence type="ECO:0000256" key="7">
    <source>
        <dbReference type="ARBA" id="ARBA00023242"/>
    </source>
</evidence>
<evidence type="ECO:0000256" key="2">
    <source>
        <dbReference type="ARBA" id="ARBA00022473"/>
    </source>
</evidence>
<dbReference type="PRINTS" id="PR00367">
    <property type="entry name" value="ETHRSPELEMNT"/>
</dbReference>
<dbReference type="InterPro" id="IPR036955">
    <property type="entry name" value="AP2/ERF_dom_sf"/>
</dbReference>
<keyword evidence="6" id="KW-0804">Transcription</keyword>
<dbReference type="GO" id="GO:0003677">
    <property type="term" value="F:DNA binding"/>
    <property type="evidence" value="ECO:0007669"/>
    <property type="project" value="UniProtKB-KW"/>
</dbReference>
<dbReference type="FunFam" id="3.30.730.10:FF:000003">
    <property type="entry name" value="AP2-like ethylene-responsive transcription factor ANT"/>
    <property type="match status" value="1"/>
</dbReference>
<dbReference type="RefSeq" id="XP_018470271.2">
    <property type="nucleotide sequence ID" value="XM_018614769.2"/>
</dbReference>
<comment type="function">
    <text evidence="8">Transcription factor that promotes cell proliferation, differentiation and morphogenesis, especially during embryogenesis.</text>
</comment>
<evidence type="ECO:0000256" key="1">
    <source>
        <dbReference type="ARBA" id="ARBA00004123"/>
    </source>
</evidence>
<feature type="region of interest" description="Disordered" evidence="9">
    <location>
        <begin position="1"/>
        <end position="27"/>
    </location>
</feature>
<evidence type="ECO:0000256" key="6">
    <source>
        <dbReference type="ARBA" id="ARBA00023163"/>
    </source>
</evidence>
<feature type="region of interest" description="Disordered" evidence="9">
    <location>
        <begin position="42"/>
        <end position="68"/>
    </location>
</feature>
<evidence type="ECO:0000256" key="4">
    <source>
        <dbReference type="ARBA" id="ARBA00023015"/>
    </source>
</evidence>
<feature type="compositionally biased region" description="Polar residues" evidence="9">
    <location>
        <begin position="168"/>
        <end position="190"/>
    </location>
</feature>
<dbReference type="AlphaFoldDB" id="A0A6J0MFH8"/>
<comment type="subcellular location">
    <subcellularLocation>
        <location evidence="1">Nucleus</location>
    </subcellularLocation>
</comment>
<protein>
    <submittedName>
        <fullName evidence="12">AP2-like ethylene-responsive transcription factor AIL5 isoform X1</fullName>
    </submittedName>
</protein>
<evidence type="ECO:0000313" key="11">
    <source>
        <dbReference type="Proteomes" id="UP000504610"/>
    </source>
</evidence>
<keyword evidence="11" id="KW-1185">Reference proteome</keyword>
<accession>A0A6J0MFH8</accession>
<dbReference type="PANTHER" id="PTHR32467">
    <property type="entry name" value="AP2-LIKE ETHYLENE-RESPONSIVE TRANSCRIPTION FACTOR"/>
    <property type="match status" value="1"/>
</dbReference>
<gene>
    <name evidence="12" type="primary">LOC108841979</name>
</gene>
<feature type="domain" description="AP2/ERF" evidence="10">
    <location>
        <begin position="308"/>
        <end position="366"/>
    </location>
</feature>
<dbReference type="FunFam" id="3.30.730.10:FF:000002">
    <property type="entry name" value="AP2-like ethylene-responsive transcription factor"/>
    <property type="match status" value="1"/>
</dbReference>
<evidence type="ECO:0000256" key="3">
    <source>
        <dbReference type="ARBA" id="ARBA00022737"/>
    </source>
</evidence>
<dbReference type="PANTHER" id="PTHR32467:SF99">
    <property type="entry name" value="AP2-LIKE ETHYLENE-RESPONSIVE TRANSCRIPTION FACTOR AIL5"/>
    <property type="match status" value="1"/>
</dbReference>
<dbReference type="GO" id="GO:0003700">
    <property type="term" value="F:DNA-binding transcription factor activity"/>
    <property type="evidence" value="ECO:0007669"/>
    <property type="project" value="InterPro"/>
</dbReference>
<dbReference type="SMART" id="SM00380">
    <property type="entry name" value="AP2"/>
    <property type="match status" value="2"/>
</dbReference>
<feature type="domain" description="AP2/ERF" evidence="10">
    <location>
        <begin position="206"/>
        <end position="272"/>
    </location>
</feature>
<dbReference type="OrthoDB" id="207175at2759"/>
<name>A0A6J0MFH8_RAPSA</name>
<evidence type="ECO:0000256" key="9">
    <source>
        <dbReference type="SAM" id="MobiDB-lite"/>
    </source>
</evidence>
<dbReference type="GeneID" id="108841979"/>
<reference evidence="11" key="1">
    <citation type="journal article" date="2019" name="Database">
        <title>The radish genome database (RadishGD): an integrated information resource for radish genomics.</title>
        <authorList>
            <person name="Yu H.J."/>
            <person name="Baek S."/>
            <person name="Lee Y.J."/>
            <person name="Cho A."/>
            <person name="Mun J.H."/>
        </authorList>
    </citation>
    <scope>NUCLEOTIDE SEQUENCE [LARGE SCALE GENOMIC DNA]</scope>
    <source>
        <strain evidence="11">cv. WK10039</strain>
    </source>
</reference>
<keyword evidence="7" id="KW-0539">Nucleus</keyword>